<comment type="cofactor">
    <cofactor evidence="1">
        <name>Ni(2+)</name>
        <dbReference type="ChEBI" id="CHEBI:49786"/>
    </cofactor>
</comment>
<evidence type="ECO:0000256" key="1">
    <source>
        <dbReference type="ARBA" id="ARBA00001967"/>
    </source>
</evidence>
<gene>
    <name evidence="8" type="primary">hybL_2</name>
    <name evidence="8" type="ORF">AMOR_31110</name>
</gene>
<keyword evidence="5 7" id="KW-0479">Metal-binding</keyword>
<dbReference type="PROSITE" id="PS00507">
    <property type="entry name" value="NI_HGENASE_L_1"/>
    <property type="match status" value="1"/>
</dbReference>
<organism evidence="8 9">
    <name type="scientific">Anaeromyxobacter oryzae</name>
    <dbReference type="NCBI Taxonomy" id="2918170"/>
    <lineage>
        <taxon>Bacteria</taxon>
        <taxon>Pseudomonadati</taxon>
        <taxon>Myxococcota</taxon>
        <taxon>Myxococcia</taxon>
        <taxon>Myxococcales</taxon>
        <taxon>Cystobacterineae</taxon>
        <taxon>Anaeromyxobacteraceae</taxon>
        <taxon>Anaeromyxobacter</taxon>
    </lineage>
</organism>
<dbReference type="InterPro" id="IPR018194">
    <property type="entry name" value="Ni-dep_hyd_lsu_Ni_BS"/>
</dbReference>
<evidence type="ECO:0000256" key="6">
    <source>
        <dbReference type="ARBA" id="ARBA00023002"/>
    </source>
</evidence>
<dbReference type="InterPro" id="IPR050867">
    <property type="entry name" value="NiFe/NiFeSe_hydrgnase_LSU"/>
</dbReference>
<evidence type="ECO:0000313" key="9">
    <source>
        <dbReference type="Proteomes" id="UP001162891"/>
    </source>
</evidence>
<dbReference type="EMBL" id="AP025591">
    <property type="protein sequence ID" value="BDG04115.1"/>
    <property type="molecule type" value="Genomic_DNA"/>
</dbReference>
<keyword evidence="9" id="KW-1185">Reference proteome</keyword>
<comment type="subcellular location">
    <subcellularLocation>
        <location evidence="2">Cell envelope</location>
    </subcellularLocation>
</comment>
<evidence type="ECO:0000256" key="3">
    <source>
        <dbReference type="ARBA" id="ARBA00009292"/>
    </source>
</evidence>
<dbReference type="RefSeq" id="WP_248352488.1">
    <property type="nucleotide sequence ID" value="NZ_AP025591.1"/>
</dbReference>
<name>A0ABN6MT20_9BACT</name>
<evidence type="ECO:0000313" key="8">
    <source>
        <dbReference type="EMBL" id="BDG04115.1"/>
    </source>
</evidence>
<dbReference type="Pfam" id="PF00374">
    <property type="entry name" value="NiFeSe_Hases"/>
    <property type="match status" value="1"/>
</dbReference>
<keyword evidence="6 7" id="KW-0560">Oxidoreductase</keyword>
<dbReference type="SUPFAM" id="SSF56762">
    <property type="entry name" value="HydB/Nqo4-like"/>
    <property type="match status" value="1"/>
</dbReference>
<dbReference type="PROSITE" id="PS00508">
    <property type="entry name" value="NI_HGENASE_L_2"/>
    <property type="match status" value="1"/>
</dbReference>
<keyword evidence="4 7" id="KW-0533">Nickel</keyword>
<dbReference type="PANTHER" id="PTHR42958:SF1">
    <property type="entry name" value="HYDROGENASE-2 LARGE CHAIN"/>
    <property type="match status" value="1"/>
</dbReference>
<dbReference type="Gene3D" id="1.10.645.10">
    <property type="entry name" value="Cytochrome-c3 Hydrogenase, chain B"/>
    <property type="match status" value="1"/>
</dbReference>
<reference evidence="9" key="1">
    <citation type="journal article" date="2022" name="Int. J. Syst. Evol. Microbiol.">
        <title>Anaeromyxobacter oryzae sp. nov., Anaeromyxobacter diazotrophicus sp. nov. and Anaeromyxobacter paludicola sp. nov., isolated from paddy soils.</title>
        <authorList>
            <person name="Itoh H."/>
            <person name="Xu Z."/>
            <person name="Mise K."/>
            <person name="Masuda Y."/>
            <person name="Ushijima N."/>
            <person name="Hayakawa C."/>
            <person name="Shiratori Y."/>
            <person name="Senoo K."/>
        </authorList>
    </citation>
    <scope>NUCLEOTIDE SEQUENCE [LARGE SCALE GENOMIC DNA]</scope>
    <source>
        <strain evidence="9">Red232</strain>
    </source>
</reference>
<protein>
    <submittedName>
        <fullName evidence="8">Hydrogenase 2 large subunit</fullName>
    </submittedName>
</protein>
<dbReference type="InterPro" id="IPR001501">
    <property type="entry name" value="Ni-dep_hyd_lsu"/>
</dbReference>
<proteinExistence type="inferred from homology"/>
<comment type="similarity">
    <text evidence="3 7">Belongs to the [NiFe]/[NiFeSe] hydrogenase large subunit family.</text>
</comment>
<dbReference type="Proteomes" id="UP001162891">
    <property type="component" value="Chromosome"/>
</dbReference>
<dbReference type="PANTHER" id="PTHR42958">
    <property type="entry name" value="HYDROGENASE-2 LARGE CHAIN"/>
    <property type="match status" value="1"/>
</dbReference>
<dbReference type="InterPro" id="IPR029014">
    <property type="entry name" value="NiFe-Hase_large"/>
</dbReference>
<sequence>MGKLITIDPVTRIEGHLRIDVEVDGGAVRNAWSSGTMWRGIETILQGRDPRDAWVFTQRICGVCTTVHAIASVRSVENALGLEIPLNAQLIRNIIISAHALHDHIVHFYHLSALDWVDVTSALRADPVAASQLAEKISTWPGNSKHELAAVKAKLEAFVKAGQMGIFQNGYWGHPAMKLPPEVNLLAVAHYLQALDVQRKANQVVAILGSKTPNIQNLAVGGVANAINLDSPATLNMEKLYQVKTLLDEVTAFVQQVYLPDVAAVAGFYPDWFRYGSGVTNYLAVPDLPSDVKMSRFALPGGVIWNGELKVAHDIKSWNDDYLRQNVTESIAHAHYDGTWAKGPWEEETVPKFAGEWKAETPAPERYTWVKAPRLEGKPVQVGPLAQVLVGFIQGHELTTRWVKAALAAVKAIHNVDLPPTALHSTLGRHAARAVRCAMLAEQAQEQWKALVANIGKGDVAIFTDPMGKDPHDPKGRTFLQRIKEDQGGIAKGVGFHEAPRGTLSHWSVIETDGKSMKLKNYQAVVPSTWNAGPRDAKDQKGPYEASLVGNPIADPKLPLEALRTIHSFDPCLACAIHTVDAEGEEIARVKVL</sequence>
<accession>A0ABN6MT20</accession>
<evidence type="ECO:0000256" key="5">
    <source>
        <dbReference type="ARBA" id="ARBA00022723"/>
    </source>
</evidence>
<evidence type="ECO:0000256" key="7">
    <source>
        <dbReference type="RuleBase" id="RU003896"/>
    </source>
</evidence>
<evidence type="ECO:0000256" key="2">
    <source>
        <dbReference type="ARBA" id="ARBA00004196"/>
    </source>
</evidence>
<evidence type="ECO:0000256" key="4">
    <source>
        <dbReference type="ARBA" id="ARBA00022596"/>
    </source>
</evidence>